<dbReference type="AlphaFoldDB" id="A0AAE0HXC3"/>
<dbReference type="Proteomes" id="UP001283341">
    <property type="component" value="Unassembled WGS sequence"/>
</dbReference>
<reference evidence="2" key="2">
    <citation type="submission" date="2023-06" db="EMBL/GenBank/DDBJ databases">
        <authorList>
            <consortium name="Lawrence Berkeley National Laboratory"/>
            <person name="Haridas S."/>
            <person name="Hensen N."/>
            <person name="Bonometti L."/>
            <person name="Westerberg I."/>
            <person name="Brannstrom I.O."/>
            <person name="Guillou S."/>
            <person name="Cros-Aarteil S."/>
            <person name="Calhoun S."/>
            <person name="Kuo A."/>
            <person name="Mondo S."/>
            <person name="Pangilinan J."/>
            <person name="Riley R."/>
            <person name="Labutti K."/>
            <person name="Andreopoulos B."/>
            <person name="Lipzen A."/>
            <person name="Chen C."/>
            <person name="Yanf M."/>
            <person name="Daum C."/>
            <person name="Ng V."/>
            <person name="Clum A."/>
            <person name="Steindorff A."/>
            <person name="Ohm R."/>
            <person name="Martin F."/>
            <person name="Silar P."/>
            <person name="Natvig D."/>
            <person name="Lalanne C."/>
            <person name="Gautier V."/>
            <person name="Ament-Velasquez S.L."/>
            <person name="Kruys A."/>
            <person name="Hutchinson M.I."/>
            <person name="Powell A.J."/>
            <person name="Barry K."/>
            <person name="Miller A.N."/>
            <person name="Grigoriev I.V."/>
            <person name="Debuchy R."/>
            <person name="Gladieux P."/>
            <person name="Thoren M.H."/>
            <person name="Johannesson H."/>
        </authorList>
    </citation>
    <scope>NUCLEOTIDE SEQUENCE</scope>
    <source>
        <strain evidence="2">CBS 118394</strain>
    </source>
</reference>
<evidence type="ECO:0000313" key="2">
    <source>
        <dbReference type="EMBL" id="KAK3314663.1"/>
    </source>
</evidence>
<feature type="compositionally biased region" description="Gly residues" evidence="1">
    <location>
        <begin position="152"/>
        <end position="170"/>
    </location>
</feature>
<feature type="compositionally biased region" description="Low complexity" evidence="1">
    <location>
        <begin position="128"/>
        <end position="137"/>
    </location>
</feature>
<proteinExistence type="predicted"/>
<organism evidence="2 3">
    <name type="scientific">Apodospora peruviana</name>
    <dbReference type="NCBI Taxonomy" id="516989"/>
    <lineage>
        <taxon>Eukaryota</taxon>
        <taxon>Fungi</taxon>
        <taxon>Dikarya</taxon>
        <taxon>Ascomycota</taxon>
        <taxon>Pezizomycotina</taxon>
        <taxon>Sordariomycetes</taxon>
        <taxon>Sordariomycetidae</taxon>
        <taxon>Sordariales</taxon>
        <taxon>Lasiosphaeriaceae</taxon>
        <taxon>Apodospora</taxon>
    </lineage>
</organism>
<evidence type="ECO:0000256" key="1">
    <source>
        <dbReference type="SAM" id="MobiDB-lite"/>
    </source>
</evidence>
<feature type="region of interest" description="Disordered" evidence="1">
    <location>
        <begin position="47"/>
        <end position="173"/>
    </location>
</feature>
<name>A0AAE0HXC3_9PEZI</name>
<feature type="compositionally biased region" description="Low complexity" evidence="1">
    <location>
        <begin position="87"/>
        <end position="98"/>
    </location>
</feature>
<evidence type="ECO:0000313" key="3">
    <source>
        <dbReference type="Proteomes" id="UP001283341"/>
    </source>
</evidence>
<dbReference type="EMBL" id="JAUEDM010000006">
    <property type="protein sequence ID" value="KAK3314663.1"/>
    <property type="molecule type" value="Genomic_DNA"/>
</dbReference>
<feature type="region of interest" description="Disordered" evidence="1">
    <location>
        <begin position="1"/>
        <end position="35"/>
    </location>
</feature>
<keyword evidence="3" id="KW-1185">Reference proteome</keyword>
<sequence length="231" mass="23827">MSPSPPNDVDDVDDRQDAGAEVNAVEHDFDDDDLDADAAAMAAAMGFSSFGMQESNRPSKKRRYNDGQTDGFDAGTGANSLPLHPRASASTSQSAVSAKEIADEIDLDGDDEQITNTGGAQVIDDAAPPGTTSYTSTLPPPPGVHDPSSHNSGGGGRGGRSARGGRGGGHSVNRQWYLDYYDPSFNENPWERLEQAKGLAPVGSWLVSNRSSGAGAKSLATAAATATATSS</sequence>
<accession>A0AAE0HXC3</accession>
<gene>
    <name evidence="2" type="ORF">B0H66DRAFT_317411</name>
</gene>
<feature type="compositionally biased region" description="Acidic residues" evidence="1">
    <location>
        <begin position="103"/>
        <end position="113"/>
    </location>
</feature>
<reference evidence="2" key="1">
    <citation type="journal article" date="2023" name="Mol. Phylogenet. Evol.">
        <title>Genome-scale phylogeny and comparative genomics of the fungal order Sordariales.</title>
        <authorList>
            <person name="Hensen N."/>
            <person name="Bonometti L."/>
            <person name="Westerberg I."/>
            <person name="Brannstrom I.O."/>
            <person name="Guillou S."/>
            <person name="Cros-Aarteil S."/>
            <person name="Calhoun S."/>
            <person name="Haridas S."/>
            <person name="Kuo A."/>
            <person name="Mondo S."/>
            <person name="Pangilinan J."/>
            <person name="Riley R."/>
            <person name="LaButti K."/>
            <person name="Andreopoulos B."/>
            <person name="Lipzen A."/>
            <person name="Chen C."/>
            <person name="Yan M."/>
            <person name="Daum C."/>
            <person name="Ng V."/>
            <person name="Clum A."/>
            <person name="Steindorff A."/>
            <person name="Ohm R.A."/>
            <person name="Martin F."/>
            <person name="Silar P."/>
            <person name="Natvig D.O."/>
            <person name="Lalanne C."/>
            <person name="Gautier V."/>
            <person name="Ament-Velasquez S.L."/>
            <person name="Kruys A."/>
            <person name="Hutchinson M.I."/>
            <person name="Powell A.J."/>
            <person name="Barry K."/>
            <person name="Miller A.N."/>
            <person name="Grigoriev I.V."/>
            <person name="Debuchy R."/>
            <person name="Gladieux P."/>
            <person name="Hiltunen Thoren M."/>
            <person name="Johannesson H."/>
        </authorList>
    </citation>
    <scope>NUCLEOTIDE SEQUENCE</scope>
    <source>
        <strain evidence="2">CBS 118394</strain>
    </source>
</reference>
<protein>
    <submittedName>
        <fullName evidence="2">Uncharacterized protein</fullName>
    </submittedName>
</protein>
<comment type="caution">
    <text evidence="2">The sequence shown here is derived from an EMBL/GenBank/DDBJ whole genome shotgun (WGS) entry which is preliminary data.</text>
</comment>